<feature type="transmembrane region" description="Helical" evidence="9">
    <location>
        <begin position="276"/>
        <end position="299"/>
    </location>
</feature>
<protein>
    <recommendedName>
        <fullName evidence="10">G-protein coupled receptors family 1 profile domain-containing protein</fullName>
    </recommendedName>
</protein>
<evidence type="ECO:0000256" key="7">
    <source>
        <dbReference type="ARBA" id="ARBA00023224"/>
    </source>
</evidence>
<evidence type="ECO:0000259" key="10">
    <source>
        <dbReference type="PROSITE" id="PS50262"/>
    </source>
</evidence>
<dbReference type="SUPFAM" id="SSF81321">
    <property type="entry name" value="Family A G protein-coupled receptor-like"/>
    <property type="match status" value="1"/>
</dbReference>
<feature type="transmembrane region" description="Helical" evidence="9">
    <location>
        <begin position="311"/>
        <end position="333"/>
    </location>
</feature>
<dbReference type="Proteomes" id="UP000663854">
    <property type="component" value="Unassembled WGS sequence"/>
</dbReference>
<evidence type="ECO:0000256" key="8">
    <source>
        <dbReference type="RuleBase" id="RU000688"/>
    </source>
</evidence>
<feature type="transmembrane region" description="Helical" evidence="9">
    <location>
        <begin position="228"/>
        <end position="250"/>
    </location>
</feature>
<evidence type="ECO:0000256" key="9">
    <source>
        <dbReference type="SAM" id="Phobius"/>
    </source>
</evidence>
<dbReference type="Pfam" id="PF00001">
    <property type="entry name" value="7tm_1"/>
    <property type="match status" value="1"/>
</dbReference>
<comment type="subcellular location">
    <subcellularLocation>
        <location evidence="1">Membrane</location>
        <topology evidence="1">Multi-pass membrane protein</topology>
    </subcellularLocation>
</comment>
<feature type="transmembrane region" description="Helical" evidence="9">
    <location>
        <begin position="167"/>
        <end position="188"/>
    </location>
</feature>
<keyword evidence="7 8" id="KW-0807">Transducer</keyword>
<evidence type="ECO:0000313" key="12">
    <source>
        <dbReference type="EMBL" id="CAF1608838.1"/>
    </source>
</evidence>
<feature type="transmembrane region" description="Helical" evidence="9">
    <location>
        <begin position="84"/>
        <end position="105"/>
    </location>
</feature>
<keyword evidence="2 8" id="KW-0812">Transmembrane</keyword>
<keyword evidence="4 8" id="KW-0297">G-protein coupled receptor</keyword>
<dbReference type="InterPro" id="IPR017452">
    <property type="entry name" value="GPCR_Rhodpsn_7TM"/>
</dbReference>
<evidence type="ECO:0000256" key="2">
    <source>
        <dbReference type="ARBA" id="ARBA00022692"/>
    </source>
</evidence>
<comment type="caution">
    <text evidence="11">The sequence shown here is derived from an EMBL/GenBank/DDBJ whole genome shotgun (WGS) entry which is preliminary data.</text>
</comment>
<dbReference type="GO" id="GO:0005886">
    <property type="term" value="C:plasma membrane"/>
    <property type="evidence" value="ECO:0007669"/>
    <property type="project" value="TreeGrafter"/>
</dbReference>
<dbReference type="PROSITE" id="PS00237">
    <property type="entry name" value="G_PROTEIN_RECEP_F1_1"/>
    <property type="match status" value="1"/>
</dbReference>
<evidence type="ECO:0000256" key="4">
    <source>
        <dbReference type="ARBA" id="ARBA00023040"/>
    </source>
</evidence>
<name>A0A815IMG2_9BILA</name>
<keyword evidence="14" id="KW-1185">Reference proteome</keyword>
<dbReference type="InterPro" id="IPR000276">
    <property type="entry name" value="GPCR_Rhodpsn"/>
</dbReference>
<dbReference type="PRINTS" id="PR00237">
    <property type="entry name" value="GPCRRHODOPSN"/>
</dbReference>
<dbReference type="EMBL" id="CAJNOL010005718">
    <property type="protein sequence ID" value="CAF1608838.1"/>
    <property type="molecule type" value="Genomic_DNA"/>
</dbReference>
<comment type="similarity">
    <text evidence="8">Belongs to the G-protein coupled receptor 1 family.</text>
</comment>
<dbReference type="PANTHER" id="PTHR24243">
    <property type="entry name" value="G-PROTEIN COUPLED RECEPTOR"/>
    <property type="match status" value="1"/>
</dbReference>
<evidence type="ECO:0000313" key="14">
    <source>
        <dbReference type="Proteomes" id="UP000663870"/>
    </source>
</evidence>
<dbReference type="Gene3D" id="1.20.1070.10">
    <property type="entry name" value="Rhodopsin 7-helix transmembrane proteins"/>
    <property type="match status" value="1"/>
</dbReference>
<dbReference type="Proteomes" id="UP000663870">
    <property type="component" value="Unassembled WGS sequence"/>
</dbReference>
<keyword evidence="5 9" id="KW-0472">Membrane</keyword>
<evidence type="ECO:0000256" key="3">
    <source>
        <dbReference type="ARBA" id="ARBA00022989"/>
    </source>
</evidence>
<proteinExistence type="inferred from homology"/>
<evidence type="ECO:0000256" key="5">
    <source>
        <dbReference type="ARBA" id="ARBA00023136"/>
    </source>
</evidence>
<gene>
    <name evidence="12" type="ORF">JXQ802_LOCUS49168</name>
    <name evidence="11" type="ORF">PYM288_LOCUS33100</name>
</gene>
<keyword evidence="3 9" id="KW-1133">Transmembrane helix</keyword>
<evidence type="ECO:0000313" key="11">
    <source>
        <dbReference type="EMBL" id="CAF1365612.1"/>
    </source>
</evidence>
<feature type="transmembrane region" description="Helical" evidence="9">
    <location>
        <begin position="125"/>
        <end position="147"/>
    </location>
</feature>
<accession>A0A815IMG2</accession>
<dbReference type="GO" id="GO:0004930">
    <property type="term" value="F:G protein-coupled receptor activity"/>
    <property type="evidence" value="ECO:0007669"/>
    <property type="project" value="UniProtKB-KW"/>
</dbReference>
<reference evidence="11" key="1">
    <citation type="submission" date="2021-02" db="EMBL/GenBank/DDBJ databases">
        <authorList>
            <person name="Nowell W R."/>
        </authorList>
    </citation>
    <scope>NUCLEOTIDE SEQUENCE</scope>
</reference>
<feature type="transmembrane region" description="Helical" evidence="9">
    <location>
        <begin position="45"/>
        <end position="72"/>
    </location>
</feature>
<dbReference type="PANTHER" id="PTHR24243:SF230">
    <property type="entry name" value="G-PROTEIN COUPLED RECEPTORS FAMILY 1 PROFILE DOMAIN-CONTAINING PROTEIN"/>
    <property type="match status" value="1"/>
</dbReference>
<evidence type="ECO:0000256" key="6">
    <source>
        <dbReference type="ARBA" id="ARBA00023170"/>
    </source>
</evidence>
<dbReference type="AlphaFoldDB" id="A0A815IMG2"/>
<evidence type="ECO:0000313" key="13">
    <source>
        <dbReference type="Proteomes" id="UP000663854"/>
    </source>
</evidence>
<feature type="domain" description="G-protein coupled receptors family 1 profile" evidence="10">
    <location>
        <begin position="63"/>
        <end position="332"/>
    </location>
</feature>
<dbReference type="EMBL" id="CAJNOH010004307">
    <property type="protein sequence ID" value="CAF1365612.1"/>
    <property type="molecule type" value="Genomic_DNA"/>
</dbReference>
<organism evidence="11 13">
    <name type="scientific">Rotaria sordida</name>
    <dbReference type="NCBI Taxonomy" id="392033"/>
    <lineage>
        <taxon>Eukaryota</taxon>
        <taxon>Metazoa</taxon>
        <taxon>Spiralia</taxon>
        <taxon>Gnathifera</taxon>
        <taxon>Rotifera</taxon>
        <taxon>Eurotatoria</taxon>
        <taxon>Bdelloidea</taxon>
        <taxon>Philodinida</taxon>
        <taxon>Philodinidae</taxon>
        <taxon>Rotaria</taxon>
    </lineage>
</organism>
<sequence length="362" mass="42825">MNNFDNFLPIISDSNMFNPIHSSYLEPLIWNQTNQTTIAHTHHPFLYVIAIYALLLIIIGTIGNILTIIILLRPMLRKYTTMRYLIAVATADLCSLYSWNLNLFYKHLVNPYQNDLEDLSIISCRIISFIAFVSLELSSWFLTLVSVDRCLSIHFLFWPRKMGRANYAVFIILTVTVTIILTNSHLFFLNGYREKNCIPFEKRTCIICYSNLNDPYYIFPKWEKIHVIIYNLIPFSIMLISNCFIIRRAVTQTSLITTRRNCSLIDRQRKQKQLTYLLLFVTFLFVLLTTPVMIYNVFLRNYIAKRKLMKYILHGILLCMQFTSHAINFFIYCNGSSKFRYELNEFLTNCVFKKEIRTLRKF</sequence>
<dbReference type="PROSITE" id="PS50262">
    <property type="entry name" value="G_PROTEIN_RECEP_F1_2"/>
    <property type="match status" value="1"/>
</dbReference>
<keyword evidence="6 8" id="KW-0675">Receptor</keyword>
<evidence type="ECO:0000256" key="1">
    <source>
        <dbReference type="ARBA" id="ARBA00004141"/>
    </source>
</evidence>